<protein>
    <submittedName>
        <fullName evidence="3">SDR family NAD(P)-dependent oxidoreductase</fullName>
        <ecNumber evidence="3">1.1.1.-</ecNumber>
    </submittedName>
</protein>
<dbReference type="EC" id="1.1.1.-" evidence="3"/>
<reference evidence="3 4" key="1">
    <citation type="submission" date="2024-09" db="EMBL/GenBank/DDBJ databases">
        <title>Nodulacao em especies de Leguminosae Basais da Amazonia e Caracterizacao dos Rizobios e Bacterias Associadas aos Nodulos.</title>
        <authorList>
            <person name="Jambeiro I.C.A."/>
            <person name="Lopes I.S."/>
            <person name="Aguiar E.R.G.R."/>
            <person name="Santos A.F.J."/>
            <person name="Dos Santos J.M.F."/>
            <person name="Gross E."/>
        </authorList>
    </citation>
    <scope>NUCLEOTIDE SEQUENCE [LARGE SCALE GENOMIC DNA]</scope>
    <source>
        <strain evidence="3 4">BRUESC1165</strain>
    </source>
</reference>
<dbReference type="PRINTS" id="PR00081">
    <property type="entry name" value="GDHRDH"/>
</dbReference>
<dbReference type="InterPro" id="IPR036291">
    <property type="entry name" value="NAD(P)-bd_dom_sf"/>
</dbReference>
<keyword evidence="4" id="KW-1185">Reference proteome</keyword>
<name>A0ABV6Y9U8_9HYPH</name>
<dbReference type="GO" id="GO:0016491">
    <property type="term" value="F:oxidoreductase activity"/>
    <property type="evidence" value="ECO:0007669"/>
    <property type="project" value="UniProtKB-KW"/>
</dbReference>
<dbReference type="Gene3D" id="3.40.50.720">
    <property type="entry name" value="NAD(P)-binding Rossmann-like Domain"/>
    <property type="match status" value="1"/>
</dbReference>
<dbReference type="RefSeq" id="WP_203275606.1">
    <property type="nucleotide sequence ID" value="NZ_JAFBID010000128.1"/>
</dbReference>
<keyword evidence="2 3" id="KW-0560">Oxidoreductase</keyword>
<organism evidence="3 4">
    <name type="scientific">Microvirga arabica</name>
    <dbReference type="NCBI Taxonomy" id="1128671"/>
    <lineage>
        <taxon>Bacteria</taxon>
        <taxon>Pseudomonadati</taxon>
        <taxon>Pseudomonadota</taxon>
        <taxon>Alphaproteobacteria</taxon>
        <taxon>Hyphomicrobiales</taxon>
        <taxon>Methylobacteriaceae</taxon>
        <taxon>Microvirga</taxon>
    </lineage>
</organism>
<dbReference type="EMBL" id="JBHOMY010000040">
    <property type="protein sequence ID" value="MFC1458029.1"/>
    <property type="molecule type" value="Genomic_DNA"/>
</dbReference>
<dbReference type="PROSITE" id="PS00061">
    <property type="entry name" value="ADH_SHORT"/>
    <property type="match status" value="1"/>
</dbReference>
<evidence type="ECO:0000256" key="1">
    <source>
        <dbReference type="ARBA" id="ARBA00006484"/>
    </source>
</evidence>
<comment type="similarity">
    <text evidence="1">Belongs to the short-chain dehydrogenases/reductases (SDR) family.</text>
</comment>
<dbReference type="SUPFAM" id="SSF51735">
    <property type="entry name" value="NAD(P)-binding Rossmann-fold domains"/>
    <property type="match status" value="1"/>
</dbReference>
<accession>A0ABV6Y9U8</accession>
<dbReference type="PRINTS" id="PR00080">
    <property type="entry name" value="SDRFAMILY"/>
</dbReference>
<dbReference type="InterPro" id="IPR020904">
    <property type="entry name" value="Sc_DH/Rdtase_CS"/>
</dbReference>
<proteinExistence type="inferred from homology"/>
<gene>
    <name evidence="3" type="ORF">ACETIH_15195</name>
</gene>
<evidence type="ECO:0000313" key="3">
    <source>
        <dbReference type="EMBL" id="MFC1458029.1"/>
    </source>
</evidence>
<dbReference type="PANTHER" id="PTHR42760">
    <property type="entry name" value="SHORT-CHAIN DEHYDROGENASES/REDUCTASES FAMILY MEMBER"/>
    <property type="match status" value="1"/>
</dbReference>
<dbReference type="Proteomes" id="UP001593940">
    <property type="component" value="Unassembled WGS sequence"/>
</dbReference>
<dbReference type="Pfam" id="PF13561">
    <property type="entry name" value="adh_short_C2"/>
    <property type="match status" value="1"/>
</dbReference>
<comment type="caution">
    <text evidence="3">The sequence shown here is derived from an EMBL/GenBank/DDBJ whole genome shotgun (WGS) entry which is preliminary data.</text>
</comment>
<dbReference type="NCBIfam" id="NF005559">
    <property type="entry name" value="PRK07231.1"/>
    <property type="match status" value="1"/>
</dbReference>
<sequence length="264" mass="27841">MSETSLAQPRSAPRFSLHGKTALVVGGSSGIGQAIAHGFQASGARVAVAARTPEKLAEAAQRLQQGDPDARGYAVDVSQPEAIDRLATLVLADFGHVDVLVVCQGTTVLKPAEDVTPDEYDEVMHTNLRSVFFTCTRFGRHMLERRTGSIITIASLAAHRGWPLASVYAASKHGVAGLTKTLAAEWADRGVRVNAISPGFFLTELNQSKMSPKRKENALLRTPTGRFGQVDELVGAAVYLASPAAGFVTGSVLNVDGGYLASGI</sequence>
<evidence type="ECO:0000256" key="2">
    <source>
        <dbReference type="ARBA" id="ARBA00023002"/>
    </source>
</evidence>
<dbReference type="PANTHER" id="PTHR42760:SF115">
    <property type="entry name" value="3-OXOACYL-[ACYL-CARRIER-PROTEIN] REDUCTASE FABG"/>
    <property type="match status" value="1"/>
</dbReference>
<evidence type="ECO:0000313" key="4">
    <source>
        <dbReference type="Proteomes" id="UP001593940"/>
    </source>
</evidence>
<dbReference type="InterPro" id="IPR002347">
    <property type="entry name" value="SDR_fam"/>
</dbReference>